<feature type="compositionally biased region" description="Polar residues" evidence="5">
    <location>
        <begin position="490"/>
        <end position="506"/>
    </location>
</feature>
<evidence type="ECO:0000256" key="2">
    <source>
        <dbReference type="ARBA" id="ARBA00029447"/>
    </source>
</evidence>
<evidence type="ECO:0000256" key="5">
    <source>
        <dbReference type="SAM" id="MobiDB-lite"/>
    </source>
</evidence>
<dbReference type="SUPFAM" id="SSF58104">
    <property type="entry name" value="Methyl-accepting chemotaxis protein (MCP) signaling domain"/>
    <property type="match status" value="2"/>
</dbReference>
<evidence type="ECO:0000259" key="7">
    <source>
        <dbReference type="PROSITE" id="PS50885"/>
    </source>
</evidence>
<dbReference type="CDD" id="cd11386">
    <property type="entry name" value="MCP_signal"/>
    <property type="match status" value="1"/>
</dbReference>
<comment type="similarity">
    <text evidence="2">Belongs to the methyl-accepting chemotaxis (MCP) protein family.</text>
</comment>
<feature type="compositionally biased region" description="Low complexity" evidence="5">
    <location>
        <begin position="709"/>
        <end position="733"/>
    </location>
</feature>
<dbReference type="Proteomes" id="UP000199370">
    <property type="component" value="Unassembled WGS sequence"/>
</dbReference>
<keyword evidence="4" id="KW-0175">Coiled coil</keyword>
<feature type="coiled-coil region" evidence="4">
    <location>
        <begin position="612"/>
        <end position="664"/>
    </location>
</feature>
<evidence type="ECO:0000259" key="6">
    <source>
        <dbReference type="PROSITE" id="PS50111"/>
    </source>
</evidence>
<feature type="coiled-coil region" evidence="4">
    <location>
        <begin position="544"/>
        <end position="571"/>
    </location>
</feature>
<keyword evidence="9" id="KW-1185">Reference proteome</keyword>
<dbReference type="Pfam" id="PF00015">
    <property type="entry name" value="MCPsignal"/>
    <property type="match status" value="1"/>
</dbReference>
<dbReference type="CDD" id="cd18774">
    <property type="entry name" value="PDC2_HK_sensor"/>
    <property type="match status" value="1"/>
</dbReference>
<feature type="compositionally biased region" description="Polar residues" evidence="5">
    <location>
        <begin position="734"/>
        <end position="747"/>
    </location>
</feature>
<accession>A0A1G9VI36</accession>
<feature type="domain" description="HAMP" evidence="7">
    <location>
        <begin position="321"/>
        <end position="373"/>
    </location>
</feature>
<dbReference type="AlphaFoldDB" id="A0A1G9VI36"/>
<dbReference type="PROSITE" id="PS50111">
    <property type="entry name" value="CHEMOTAXIS_TRANSDUC_2"/>
    <property type="match status" value="1"/>
</dbReference>
<feature type="coiled-coil region" evidence="4">
    <location>
        <begin position="365"/>
        <end position="406"/>
    </location>
</feature>
<dbReference type="InterPro" id="IPR004090">
    <property type="entry name" value="Chemotax_Me-accpt_rcpt"/>
</dbReference>
<dbReference type="OrthoDB" id="8523at2157"/>
<feature type="domain" description="HAMP" evidence="7">
    <location>
        <begin position="394"/>
        <end position="447"/>
    </location>
</feature>
<feature type="compositionally biased region" description="Acidic residues" evidence="5">
    <location>
        <begin position="797"/>
        <end position="817"/>
    </location>
</feature>
<keyword evidence="1 3" id="KW-0807">Transducer</keyword>
<dbReference type="GO" id="GO:0007165">
    <property type="term" value="P:signal transduction"/>
    <property type="evidence" value="ECO:0007669"/>
    <property type="project" value="UniProtKB-KW"/>
</dbReference>
<dbReference type="RefSeq" id="WP_089732327.1">
    <property type="nucleotide sequence ID" value="NZ_FNIA01000006.1"/>
</dbReference>
<dbReference type="GO" id="GO:0006935">
    <property type="term" value="P:chemotaxis"/>
    <property type="evidence" value="ECO:0007669"/>
    <property type="project" value="InterPro"/>
</dbReference>
<reference evidence="8 9" key="1">
    <citation type="submission" date="2016-10" db="EMBL/GenBank/DDBJ databases">
        <authorList>
            <person name="de Groot N.N."/>
        </authorList>
    </citation>
    <scope>NUCLEOTIDE SEQUENCE [LARGE SCALE GENOMIC DNA]</scope>
    <source>
        <strain evidence="9">EB21,IBRC-M 10013,KCTC 4048</strain>
    </source>
</reference>
<dbReference type="PRINTS" id="PR00260">
    <property type="entry name" value="CHEMTRNSDUCR"/>
</dbReference>
<protein>
    <submittedName>
        <fullName evidence="8">Methyl-accepting chemotaxis protein</fullName>
    </submittedName>
</protein>
<dbReference type="InterPro" id="IPR004089">
    <property type="entry name" value="MCPsignal_dom"/>
</dbReference>
<evidence type="ECO:0000313" key="8">
    <source>
        <dbReference type="EMBL" id="SDM71776.1"/>
    </source>
</evidence>
<name>A0A1G9VI36_9EURY</name>
<feature type="region of interest" description="Disordered" evidence="5">
    <location>
        <begin position="709"/>
        <end position="817"/>
    </location>
</feature>
<dbReference type="STRING" id="996166.SAMN05192554_106125"/>
<dbReference type="Gene3D" id="1.10.287.950">
    <property type="entry name" value="Methyl-accepting chemotaxis protein"/>
    <property type="match status" value="1"/>
</dbReference>
<dbReference type="InterPro" id="IPR003660">
    <property type="entry name" value="HAMP_dom"/>
</dbReference>
<dbReference type="PANTHER" id="PTHR32089:SF112">
    <property type="entry name" value="LYSOZYME-LIKE PROTEIN-RELATED"/>
    <property type="match status" value="1"/>
</dbReference>
<dbReference type="GO" id="GO:0004888">
    <property type="term" value="F:transmembrane signaling receptor activity"/>
    <property type="evidence" value="ECO:0007669"/>
    <property type="project" value="InterPro"/>
</dbReference>
<feature type="region of interest" description="Disordered" evidence="5">
    <location>
        <begin position="484"/>
        <end position="506"/>
    </location>
</feature>
<evidence type="ECO:0000313" key="9">
    <source>
        <dbReference type="Proteomes" id="UP000199370"/>
    </source>
</evidence>
<dbReference type="SMART" id="SM00283">
    <property type="entry name" value="MA"/>
    <property type="match status" value="1"/>
</dbReference>
<proteinExistence type="inferred from homology"/>
<evidence type="ECO:0000256" key="3">
    <source>
        <dbReference type="PROSITE-ProRule" id="PRU00284"/>
    </source>
</evidence>
<dbReference type="Gene3D" id="6.10.250.1910">
    <property type="match status" value="1"/>
</dbReference>
<feature type="domain" description="Methyl-accepting transducer" evidence="6">
    <location>
        <begin position="466"/>
        <end position="707"/>
    </location>
</feature>
<evidence type="ECO:0000256" key="1">
    <source>
        <dbReference type="ARBA" id="ARBA00023224"/>
    </source>
</evidence>
<organism evidence="8 9">
    <name type="scientific">Haloarchaeobius iranensis</name>
    <dbReference type="NCBI Taxonomy" id="996166"/>
    <lineage>
        <taxon>Archaea</taxon>
        <taxon>Methanobacteriati</taxon>
        <taxon>Methanobacteriota</taxon>
        <taxon>Stenosarchaea group</taxon>
        <taxon>Halobacteria</taxon>
        <taxon>Halobacteriales</taxon>
        <taxon>Halorubellaceae</taxon>
        <taxon>Haloarchaeobius</taxon>
    </lineage>
</organism>
<dbReference type="CDD" id="cd06225">
    <property type="entry name" value="HAMP"/>
    <property type="match status" value="1"/>
</dbReference>
<gene>
    <name evidence="8" type="ORF">SAMN05192554_106125</name>
</gene>
<dbReference type="PANTHER" id="PTHR32089">
    <property type="entry name" value="METHYL-ACCEPTING CHEMOTAXIS PROTEIN MCPB"/>
    <property type="match status" value="1"/>
</dbReference>
<dbReference type="PROSITE" id="PS50885">
    <property type="entry name" value="HAMP"/>
    <property type="match status" value="2"/>
</dbReference>
<sequence length="817" mass="87125">MFQFVRMLVPNAIRKRYALKFAIALVLLGVVVGAVGLAATAQVEQEVKQGTNDEYAILANQEANELAKWNERNQQLTRIMSTSETVERGNISRISSMLSQRSTLEDVEAIEYISLDDRTIEASTRGLEGQSVDSIGMSSTSALDGIEGTENPRMVDVYQNGQLQAVTYAAATGDGHAILLTMSADAYSLNLRGTVGDSGATLVMDSDRNILFDDQFASLFFGQTYDANRAGDITGVAGGSSNDSAALTTSSPDSVLDSSSYGLRGGYVVGYAPVEGTDWVVAVHKPQDDAYGVVSDISQNGLYVTGGIVLLIGLVGAVLGRNTSASIDRLRSKAEKMEEGDLNVDFETGRIDNIGQLYAGFASMRDALREQIQNANEAREAAELAQAEAEEMNRHLEQKADQYARVMQSCGDGDFTARMNAESKSDAMSDIATEFNQMIGEIETTVERLKRFASEVATASEQVTASSEEVRSASEQVTESIQEISDGAERQNQSLQNVSGEMESLSTTTEEIAASSNEVADIAERTAETGRAGRDAAGDAIEGMREIETDSESAVDAIDQLKAEMQQIDELTEFITDLAKETNMLALNANIEASRGAGGNADGEGEGFAVVAQQVKELAEDTKEAAEDIEERLERIQEQTDETAEEVENTAARVSQNVESVERAADALDEIAEYAQETNTGVQEISAATEQQAASTEEVVAMVDDAATISEETTSEAENVAAAAEEQTTALTEVSNSAGSLSQQASRLSEALDRFDTDASDSAEGLLGEELQLEDSLDGQPTQDPAGDDPGTVLDGPADEPAADDVEFEFGEGADED</sequence>
<evidence type="ECO:0000256" key="4">
    <source>
        <dbReference type="SAM" id="Coils"/>
    </source>
</evidence>
<dbReference type="EMBL" id="FNIA01000006">
    <property type="protein sequence ID" value="SDM71776.1"/>
    <property type="molecule type" value="Genomic_DNA"/>
</dbReference>
<dbReference type="SMART" id="SM00304">
    <property type="entry name" value="HAMP"/>
    <property type="match status" value="2"/>
</dbReference>
<dbReference type="GO" id="GO:0016020">
    <property type="term" value="C:membrane"/>
    <property type="evidence" value="ECO:0007669"/>
    <property type="project" value="InterPro"/>
</dbReference>
<dbReference type="Pfam" id="PF00672">
    <property type="entry name" value="HAMP"/>
    <property type="match status" value="1"/>
</dbReference>